<proteinExistence type="predicted"/>
<evidence type="ECO:0000256" key="2">
    <source>
        <dbReference type="SAM" id="Phobius"/>
    </source>
</evidence>
<dbReference type="EMBL" id="CP016282">
    <property type="protein sequence ID" value="ANP71433.1"/>
    <property type="molecule type" value="Genomic_DNA"/>
</dbReference>
<feature type="compositionally biased region" description="Pro residues" evidence="1">
    <location>
        <begin position="265"/>
        <end position="319"/>
    </location>
</feature>
<evidence type="ECO:0000313" key="5">
    <source>
        <dbReference type="Proteomes" id="UP000092582"/>
    </source>
</evidence>
<reference evidence="4 5" key="1">
    <citation type="submission" date="2016-06" db="EMBL/GenBank/DDBJ databases">
        <title>Genome sequencing of Cryobacterium arcticum PAMC 27867.</title>
        <authorList>
            <person name="Lee J."/>
            <person name="Kim O.-S."/>
        </authorList>
    </citation>
    <scope>NUCLEOTIDE SEQUENCE [LARGE SCALE GENOMIC DNA]</scope>
    <source>
        <strain evidence="4 5">PAMC 27867</strain>
    </source>
</reference>
<feature type="transmembrane region" description="Helical" evidence="2">
    <location>
        <begin position="625"/>
        <end position="644"/>
    </location>
</feature>
<accession>A0A1B1BFY7</accession>
<sequence length="654" mass="67137" precursor="true">MSTVTRNHVARWTRLSGAVLAIAGMSLTAVPLVAAADPSGATMNSVTIEVMIVDQDVPVPLVGSVVTLRNATSGAKAGTGTTGSDGRVTFDVDTDASSQYSADPQWPGDEDDVALWGTRTEFRATTADVVSVNVQHPYRYLSGRITATNGTKAVSDLTGGSAVLSRGGSIRQTIPLAADGSFSSPAVPTVDGEQYRLSFTPPPMYTLSSVQDGGNAAFSLPVDPAGATTFDVSREFSVVRTPAPTAPPTDTPTPSPTATATPTPTNTPTPAPTETPTPTPAPTTTPTPTPVPTTTPTATPTPTPTPTPAPTTTPTPTPAPGASTTVFPGTTGLSAALNAVSEARLAQLLAATAQAGRGNTVGLTNEAGQVLGLATQPQTTDQPQLQTLINNSTRAMPGVTVTNVSLVAYDLESAMMVVQSNRANLLEAQLRAQIETVQSRNADISRLNNALAGVNGYLASPNPTRFAEAAAAVRAAGLLTDPFLTASPTDASGVGRALSATLRGLIDSSSYSQQMDMLRLQSLSNKRNESFDVMTNFMKKMQESRSSILGSMRSEPVALGTVQWDNGAVTGDFDLTAVPNGEHHLILNYADLGVTIVSDVTVQRGTPAATGTLAATGAETGTTPAIGLGMLLLGLAGVIGGPYLRRRGPHATNA</sequence>
<dbReference type="KEGG" id="cart:PA27867_0462"/>
<gene>
    <name evidence="4" type="ORF">PA27867_0462</name>
</gene>
<evidence type="ECO:0000256" key="3">
    <source>
        <dbReference type="SAM" id="SignalP"/>
    </source>
</evidence>
<dbReference type="PATRIC" id="fig|670052.7.peg.486"/>
<dbReference type="Proteomes" id="UP000092582">
    <property type="component" value="Chromosome 1"/>
</dbReference>
<name>A0A1B1BFY7_9MICO</name>
<keyword evidence="2" id="KW-1133">Transmembrane helix</keyword>
<dbReference type="PRINTS" id="PR01217">
    <property type="entry name" value="PRICHEXTENSN"/>
</dbReference>
<evidence type="ECO:0000256" key="1">
    <source>
        <dbReference type="SAM" id="MobiDB-lite"/>
    </source>
</evidence>
<feature type="signal peptide" evidence="3">
    <location>
        <begin position="1"/>
        <end position="35"/>
    </location>
</feature>
<protein>
    <submittedName>
        <fullName evidence="4">Putative secreted protein</fullName>
    </submittedName>
</protein>
<feature type="compositionally biased region" description="Pro residues" evidence="1">
    <location>
        <begin position="244"/>
        <end position="255"/>
    </location>
</feature>
<keyword evidence="2" id="KW-0812">Transmembrane</keyword>
<keyword evidence="2" id="KW-0472">Membrane</keyword>
<dbReference type="AlphaFoldDB" id="A0A1B1BFY7"/>
<evidence type="ECO:0000313" key="4">
    <source>
        <dbReference type="EMBL" id="ANP71433.1"/>
    </source>
</evidence>
<feature type="region of interest" description="Disordered" evidence="1">
    <location>
        <begin position="239"/>
        <end position="324"/>
    </location>
</feature>
<keyword evidence="5" id="KW-1185">Reference proteome</keyword>
<feature type="chain" id="PRO_5008519860" evidence="3">
    <location>
        <begin position="36"/>
        <end position="654"/>
    </location>
</feature>
<organism evidence="4 5">
    <name type="scientific">Cryobacterium arcticum</name>
    <dbReference type="NCBI Taxonomy" id="670052"/>
    <lineage>
        <taxon>Bacteria</taxon>
        <taxon>Bacillati</taxon>
        <taxon>Actinomycetota</taxon>
        <taxon>Actinomycetes</taxon>
        <taxon>Micrococcales</taxon>
        <taxon>Microbacteriaceae</taxon>
        <taxon>Cryobacterium</taxon>
    </lineage>
</organism>
<keyword evidence="3" id="KW-0732">Signal</keyword>